<dbReference type="InterPro" id="IPR007446">
    <property type="entry name" value="PilP"/>
</dbReference>
<gene>
    <name evidence="1" type="ORF">BZG00_07385</name>
</gene>
<organism evidence="1 2">
    <name type="scientific">Salinivibrio kushneri</name>
    <dbReference type="NCBI Taxonomy" id="1908198"/>
    <lineage>
        <taxon>Bacteria</taxon>
        <taxon>Pseudomonadati</taxon>
        <taxon>Pseudomonadota</taxon>
        <taxon>Gammaproteobacteria</taxon>
        <taxon>Vibrionales</taxon>
        <taxon>Vibrionaceae</taxon>
        <taxon>Salinivibrio</taxon>
    </lineage>
</organism>
<dbReference type="AlphaFoldDB" id="A0AB36JWR5"/>
<accession>A0AB36JWR5</accession>
<comment type="caution">
    <text evidence="1">The sequence shown here is derived from an EMBL/GenBank/DDBJ whole genome shotgun (WGS) entry which is preliminary data.</text>
</comment>
<dbReference type="Gene3D" id="2.30.30.830">
    <property type="match status" value="1"/>
</dbReference>
<protein>
    <recommendedName>
        <fullName evidence="3">Pilus assembly protein PilP</fullName>
    </recommendedName>
</protein>
<keyword evidence="2" id="KW-1185">Reference proteome</keyword>
<sequence>MRRYGYILLALLSGCHHDHTDIDQFMRQAKSHAEVSATRIPPAPTYQPLAFSASGRDPFFLAPDSRHDLAAMGDCWQPTSGELTSPLTAVPLDQLQMTGSLTKGEQRQALMALPSGLVRKVKRGDRLGPHHGRVIQVAPNQVRIKQLLPDGLGCWQPRFVTLSTHPGVSEKGWRE</sequence>
<proteinExistence type="predicted"/>
<name>A0AB36JWR5_9GAMM</name>
<dbReference type="PROSITE" id="PS51257">
    <property type="entry name" value="PROKAR_LIPOPROTEIN"/>
    <property type="match status" value="1"/>
</dbReference>
<dbReference type="EMBL" id="MUEK01000005">
    <property type="protein sequence ID" value="OOE40130.1"/>
    <property type="molecule type" value="Genomic_DNA"/>
</dbReference>
<dbReference type="Proteomes" id="UP000189021">
    <property type="component" value="Unassembled WGS sequence"/>
</dbReference>
<evidence type="ECO:0000313" key="2">
    <source>
        <dbReference type="Proteomes" id="UP000189021"/>
    </source>
</evidence>
<dbReference type="Pfam" id="PF04351">
    <property type="entry name" value="PilP"/>
    <property type="match status" value="1"/>
</dbReference>
<evidence type="ECO:0000313" key="1">
    <source>
        <dbReference type="EMBL" id="OOE40130.1"/>
    </source>
</evidence>
<reference evidence="1 2" key="1">
    <citation type="journal article" date="2017" name="Genome Announc.">
        <title>Draft Genome Sequences of Salinivibrio proteolyticus, Salinivibrio sharmensis, Salinivibrio siamensis, Salinivibrio costicola subsp. alcaliphilus, Salinivibrio costicola subsp. vallismortis, and 29 New Isolates Belonging to the Genus Salinivibrio.</title>
        <authorList>
            <person name="Lopez-Hermoso C."/>
            <person name="de la Haba R.R."/>
            <person name="Sanchez-Porro C."/>
            <person name="Bayliss S.C."/>
            <person name="Feil E.J."/>
            <person name="Ventosa A."/>
        </authorList>
    </citation>
    <scope>NUCLEOTIDE SEQUENCE [LARGE SCALE GENOMIC DNA]</scope>
    <source>
        <strain evidence="1 2">AL184</strain>
    </source>
</reference>
<dbReference type="RefSeq" id="WP_158014695.1">
    <property type="nucleotide sequence ID" value="NZ_CP040021.1"/>
</dbReference>
<evidence type="ECO:0008006" key="3">
    <source>
        <dbReference type="Google" id="ProtNLM"/>
    </source>
</evidence>